<accession>A0ABR2J320</accession>
<comment type="caution">
    <text evidence="2">The sequence shown here is derived from an EMBL/GenBank/DDBJ whole genome shotgun (WGS) entry which is preliminary data.</text>
</comment>
<dbReference type="PROSITE" id="PS50004">
    <property type="entry name" value="C2"/>
    <property type="match status" value="1"/>
</dbReference>
<sequence>MITLRIISASNLPAADINGLSDPYVRVYTLDDDDILGEADIFPSLQNFYRNNAQVQQAKINLRSKYKSTESCSVQYSIITIITDFDFKPKKKTKKVYVYITFGSFQPNSQEIIHLLFYGVNKNGTLVDPIYDTHTEGEIEATHFSPAGLVQVYTFTAEVFQESGIYVQYFLS</sequence>
<feature type="domain" description="C2" evidence="1">
    <location>
        <begin position="1"/>
        <end position="169"/>
    </location>
</feature>
<dbReference type="InterPro" id="IPR000008">
    <property type="entry name" value="C2_dom"/>
</dbReference>
<organism evidence="2 3">
    <name type="scientific">Tritrichomonas musculus</name>
    <dbReference type="NCBI Taxonomy" id="1915356"/>
    <lineage>
        <taxon>Eukaryota</taxon>
        <taxon>Metamonada</taxon>
        <taxon>Parabasalia</taxon>
        <taxon>Tritrichomonadida</taxon>
        <taxon>Tritrichomonadidae</taxon>
        <taxon>Tritrichomonas</taxon>
    </lineage>
</organism>
<dbReference type="EMBL" id="JAPFFF010000013">
    <property type="protein sequence ID" value="KAK8871853.1"/>
    <property type="molecule type" value="Genomic_DNA"/>
</dbReference>
<evidence type="ECO:0000259" key="1">
    <source>
        <dbReference type="PROSITE" id="PS50004"/>
    </source>
</evidence>
<dbReference type="SUPFAM" id="SSF49562">
    <property type="entry name" value="C2 domain (Calcium/lipid-binding domain, CaLB)"/>
    <property type="match status" value="1"/>
</dbReference>
<dbReference type="InterPro" id="IPR035892">
    <property type="entry name" value="C2_domain_sf"/>
</dbReference>
<keyword evidence="3" id="KW-1185">Reference proteome</keyword>
<evidence type="ECO:0000313" key="2">
    <source>
        <dbReference type="EMBL" id="KAK8871853.1"/>
    </source>
</evidence>
<dbReference type="Gene3D" id="2.60.40.150">
    <property type="entry name" value="C2 domain"/>
    <property type="match status" value="1"/>
</dbReference>
<gene>
    <name evidence="2" type="ORF">M9Y10_007597</name>
</gene>
<reference evidence="2 3" key="1">
    <citation type="submission" date="2024-04" db="EMBL/GenBank/DDBJ databases">
        <title>Tritrichomonas musculus Genome.</title>
        <authorList>
            <person name="Alves-Ferreira E."/>
            <person name="Grigg M."/>
            <person name="Lorenzi H."/>
            <person name="Galac M."/>
        </authorList>
    </citation>
    <scope>NUCLEOTIDE SEQUENCE [LARGE SCALE GENOMIC DNA]</scope>
    <source>
        <strain evidence="2 3">EAF2021</strain>
    </source>
</reference>
<dbReference type="Pfam" id="PF00168">
    <property type="entry name" value="C2"/>
    <property type="match status" value="1"/>
</dbReference>
<proteinExistence type="predicted"/>
<evidence type="ECO:0000313" key="3">
    <source>
        <dbReference type="Proteomes" id="UP001470230"/>
    </source>
</evidence>
<name>A0ABR2J320_9EUKA</name>
<protein>
    <recommendedName>
        <fullName evidence="1">C2 domain-containing protein</fullName>
    </recommendedName>
</protein>
<dbReference type="Proteomes" id="UP001470230">
    <property type="component" value="Unassembled WGS sequence"/>
</dbReference>